<accession>Q0IKW2</accession>
<reference evidence="1 2" key="1">
    <citation type="journal article" date="2007" name="Virus Genes">
        <title>Genome sequence of Leucania seperata nucleopolyhedrovirus.</title>
        <authorList>
            <person name="Xiao H."/>
            <person name="Qi Y."/>
        </authorList>
    </citation>
    <scope>NUCLEOTIDE SEQUENCE [LARGE SCALE GENOMIC DNA]</scope>
    <source>
        <strain evidence="1 2">AH1</strain>
    </source>
</reference>
<dbReference type="Proteomes" id="UP000201737">
    <property type="component" value="Segment"/>
</dbReference>
<dbReference type="GeneID" id="5176312"/>
<reference evidence="1 2" key="2">
    <citation type="journal article" date="2007" name="Virus Res.">
        <title>P13 of Leucania separata multiple nuclear polyhedrosis virus affected the polyhedra and budded virions yields of AcMNPV.</title>
        <authorList>
            <person name="Du E.Q."/>
            <person name="Yan F."/>
            <person name="Jin W.X."/>
            <person name="Lu N."/>
            <person name="Xiao H.Z."/>
            <person name="Lu S.Y."/>
            <person name="Qi Y.P."/>
        </authorList>
    </citation>
    <scope>NUCLEOTIDE SEQUENCE [LARGE SCALE GENOMIC DNA]</scope>
    <source>
        <strain evidence="1 2">AH1</strain>
    </source>
</reference>
<keyword evidence="2" id="KW-1185">Reference proteome</keyword>
<organism evidence="1 2">
    <name type="scientific">Leucania separata nucleopolyhedrovirus</name>
    <name type="common">LsNPV</name>
    <dbReference type="NCBI Taxonomy" id="1307956"/>
    <lineage>
        <taxon>Viruses</taxon>
        <taxon>Viruses incertae sedis</taxon>
        <taxon>Naldaviricetes</taxon>
        <taxon>Lefavirales</taxon>
        <taxon>Baculoviridae</taxon>
        <taxon>Alphabaculovirus</taxon>
        <taxon>Alphabaculovirus leseparatae</taxon>
    </lineage>
</organism>
<dbReference type="KEGG" id="vg:5176312"/>
<sequence length="124" mass="14296">MEYFLSFDLGDAFDPTWLLVQFNFTVTTNRIDRKRLCNSCFLLHQPAYVMRRGRASITSDVMEIYGCGRSSTRVFEAIGIILTPSSFNLASSLVCYNIYFNGFSYVSAVFVEEAVRNEKYNMFE</sequence>
<proteinExistence type="predicted"/>
<evidence type="ECO:0000313" key="1">
    <source>
        <dbReference type="EMBL" id="AAR28921.1"/>
    </source>
</evidence>
<protein>
    <submittedName>
        <fullName evidence="1">ORF157</fullName>
    </submittedName>
</protein>
<organismHost>
    <name type="scientific">Lepidoptera</name>
    <name type="common">moths &amp; butterflies</name>
    <dbReference type="NCBI Taxonomy" id="7088"/>
</organismHost>
<dbReference type="RefSeq" id="YP_758454.1">
    <property type="nucleotide sequence ID" value="NC_008348.1"/>
</dbReference>
<name>Q0IKW2_NPVLS</name>
<dbReference type="EMBL" id="AY394490">
    <property type="protein sequence ID" value="AAR28921.1"/>
    <property type="molecule type" value="Genomic_DNA"/>
</dbReference>
<evidence type="ECO:0000313" key="2">
    <source>
        <dbReference type="Proteomes" id="UP000201737"/>
    </source>
</evidence>